<dbReference type="EMBL" id="CP013067">
    <property type="protein sequence ID" value="ALP41170.1"/>
    <property type="molecule type" value="Genomic_DNA"/>
</dbReference>
<keyword evidence="3" id="KW-0675">Receptor</keyword>
<keyword evidence="1" id="KW-0732">Signal</keyword>
<evidence type="ECO:0000259" key="2">
    <source>
        <dbReference type="PROSITE" id="PS50983"/>
    </source>
</evidence>
<dbReference type="PROSITE" id="PS50983">
    <property type="entry name" value="FE_B12_PBP"/>
    <property type="match status" value="1"/>
</dbReference>
<name>A0A0S2SHN8_9GAMM</name>
<evidence type="ECO:0000256" key="1">
    <source>
        <dbReference type="SAM" id="SignalP"/>
    </source>
</evidence>
<dbReference type="RefSeq" id="WP_060587175.1">
    <property type="nucleotide sequence ID" value="NZ_CP013067.1"/>
</dbReference>
<feature type="chain" id="PRO_5006604403" evidence="1">
    <location>
        <begin position="22"/>
        <end position="276"/>
    </location>
</feature>
<evidence type="ECO:0000313" key="3">
    <source>
        <dbReference type="EMBL" id="ALP41170.1"/>
    </source>
</evidence>
<accession>A0A0S2SHN8</accession>
<dbReference type="SUPFAM" id="SSF53807">
    <property type="entry name" value="Helical backbone' metal receptor"/>
    <property type="match status" value="1"/>
</dbReference>
<reference evidence="4" key="1">
    <citation type="submission" date="2015-10" db="EMBL/GenBank/DDBJ databases">
        <title>Complete Genome Sequence of Aeromonas schubertii strain WL1483.</title>
        <authorList>
            <person name="Liu L."/>
        </authorList>
    </citation>
    <scope>NUCLEOTIDE SEQUENCE [LARGE SCALE GENOMIC DNA]</scope>
    <source>
        <strain evidence="4">WL1483</strain>
    </source>
</reference>
<dbReference type="PANTHER" id="PTHR30535:SF4">
    <property type="entry name" value="HEMIN-BINDING PERIPLASMIC PROTEIN HMUT"/>
    <property type="match status" value="1"/>
</dbReference>
<gene>
    <name evidence="3" type="ORF">WL1483_1751</name>
</gene>
<protein>
    <submittedName>
        <fullName evidence="3">Hemin receptor</fullName>
    </submittedName>
</protein>
<dbReference type="Pfam" id="PF01497">
    <property type="entry name" value="Peripla_BP_2"/>
    <property type="match status" value="1"/>
</dbReference>
<dbReference type="PATRIC" id="fig|652.5.peg.3313"/>
<proteinExistence type="predicted"/>
<sequence length="276" mass="28882">MIPLHRLLLLFPLLTTSALQGAERIVSIGPATTELLQALGAETEIVATDVSSQGLTVPRVGYHRALAAEGILSMAPTRVIGSDEMGPPSTLEQLSRAGVKVEVLATAPTLENLRLRIDTLASLLGAEARGKELKARIADEVDALARQTKRQYPPRVALLLLHKGQPLSLAGGDTTADALIALAGGENLGKGSSGYKPLSAEALIQMQPDLVLVSGRDWQAYRDPATVLAEVPALASTPAGQHGRLHAVDGHALQGGLSLSSLAQARHIATWLTAIP</sequence>
<dbReference type="KEGG" id="asr:WL1483_1751"/>
<dbReference type="AlphaFoldDB" id="A0A0S2SHN8"/>
<evidence type="ECO:0000313" key="4">
    <source>
        <dbReference type="Proteomes" id="UP000058114"/>
    </source>
</evidence>
<dbReference type="PANTHER" id="PTHR30535">
    <property type="entry name" value="VITAMIN B12-BINDING PROTEIN"/>
    <property type="match status" value="1"/>
</dbReference>
<reference evidence="3 4" key="2">
    <citation type="journal article" date="2016" name="Genome Announc.">
        <title>Complete Genome Sequence of the Highly Virulent Aeromonas schubertii Strain WL1483, Isolated from Diseased Snakehead Fish (Channa argus) in China.</title>
        <authorList>
            <person name="Liu L."/>
            <person name="Li N."/>
            <person name="Zhang D."/>
            <person name="Fu X."/>
            <person name="Shi C."/>
            <person name="Lin Q."/>
            <person name="Hao G."/>
        </authorList>
    </citation>
    <scope>NUCLEOTIDE SEQUENCE [LARGE SCALE GENOMIC DNA]</scope>
    <source>
        <strain evidence="3 4">WL1483</strain>
    </source>
</reference>
<feature type="signal peptide" evidence="1">
    <location>
        <begin position="1"/>
        <end position="21"/>
    </location>
</feature>
<dbReference type="InterPro" id="IPR050902">
    <property type="entry name" value="ABC_Transporter_SBP"/>
</dbReference>
<dbReference type="Gene3D" id="3.40.50.1980">
    <property type="entry name" value="Nitrogenase molybdenum iron protein domain"/>
    <property type="match status" value="2"/>
</dbReference>
<dbReference type="InterPro" id="IPR002491">
    <property type="entry name" value="ABC_transptr_periplasmic_BD"/>
</dbReference>
<organism evidence="3 4">
    <name type="scientific">Aeromonas schubertii</name>
    <dbReference type="NCBI Taxonomy" id="652"/>
    <lineage>
        <taxon>Bacteria</taxon>
        <taxon>Pseudomonadati</taxon>
        <taxon>Pseudomonadota</taxon>
        <taxon>Gammaproteobacteria</taxon>
        <taxon>Aeromonadales</taxon>
        <taxon>Aeromonadaceae</taxon>
        <taxon>Aeromonas</taxon>
    </lineage>
</organism>
<feature type="domain" description="Fe/B12 periplasmic-binding" evidence="2">
    <location>
        <begin position="24"/>
        <end position="276"/>
    </location>
</feature>
<dbReference type="Proteomes" id="UP000058114">
    <property type="component" value="Chromosome"/>
</dbReference>